<evidence type="ECO:0000313" key="6">
    <source>
        <dbReference type="EMBL" id="KAJ56524.1"/>
    </source>
</evidence>
<dbReference type="Proteomes" id="UP000026249">
    <property type="component" value="Unassembled WGS sequence"/>
</dbReference>
<dbReference type="InterPro" id="IPR036714">
    <property type="entry name" value="SDH_sf"/>
</dbReference>
<comment type="similarity">
    <text evidence="2">Belongs to the SdhE FAD assembly factor family.</text>
</comment>
<name>A0A037ZLK4_9RHOB</name>
<comment type="subcellular location">
    <subcellularLocation>
        <location evidence="1">Cytoplasm</location>
    </subcellularLocation>
</comment>
<keyword evidence="5" id="KW-0143">Chaperone</keyword>
<dbReference type="InterPro" id="IPR005631">
    <property type="entry name" value="SDH"/>
</dbReference>
<dbReference type="Pfam" id="PF03937">
    <property type="entry name" value="Sdh5"/>
    <property type="match status" value="1"/>
</dbReference>
<evidence type="ECO:0000313" key="7">
    <source>
        <dbReference type="Proteomes" id="UP000026249"/>
    </source>
</evidence>
<proteinExistence type="inferred from homology"/>
<dbReference type="PANTHER" id="PTHR39585:SF1">
    <property type="entry name" value="FAD ASSEMBLY FACTOR SDHE"/>
    <property type="match status" value="1"/>
</dbReference>
<dbReference type="STRING" id="1454373.ACMU_06175"/>
<dbReference type="GO" id="GO:0005737">
    <property type="term" value="C:cytoplasm"/>
    <property type="evidence" value="ECO:0007669"/>
    <property type="project" value="UniProtKB-SubCell"/>
</dbReference>
<evidence type="ECO:0000256" key="4">
    <source>
        <dbReference type="ARBA" id="ARBA00022490"/>
    </source>
</evidence>
<dbReference type="RefSeq" id="WP_035256634.1">
    <property type="nucleotide sequence ID" value="NZ_JFKE01000002.1"/>
</dbReference>
<evidence type="ECO:0000256" key="5">
    <source>
        <dbReference type="ARBA" id="ARBA00023186"/>
    </source>
</evidence>
<keyword evidence="4" id="KW-0963">Cytoplasm</keyword>
<keyword evidence="7" id="KW-1185">Reference proteome</keyword>
<comment type="caution">
    <text evidence="6">The sequence shown here is derived from an EMBL/GenBank/DDBJ whole genome shotgun (WGS) entry which is preliminary data.</text>
</comment>
<gene>
    <name evidence="6" type="ORF">ACMU_06175</name>
</gene>
<dbReference type="Gene3D" id="1.10.150.250">
    <property type="entry name" value="Flavinator of succinate dehydrogenase"/>
    <property type="match status" value="1"/>
</dbReference>
<dbReference type="InterPro" id="IPR050531">
    <property type="entry name" value="SdhE_FAD_assembly_factor"/>
</dbReference>
<evidence type="ECO:0000256" key="1">
    <source>
        <dbReference type="ARBA" id="ARBA00004496"/>
    </source>
</evidence>
<sequence>MTELPRDIRLKRIYMRATHRGMKEMDVILGRFCDAELATLDDATLDQFEAMMQENDQELFTWVTGRVEAAPEFADLVARITSVATPR</sequence>
<dbReference type="EMBL" id="JFKE01000002">
    <property type="protein sequence ID" value="KAJ56524.1"/>
    <property type="molecule type" value="Genomic_DNA"/>
</dbReference>
<dbReference type="OrthoDB" id="9807264at2"/>
<reference evidence="6 7" key="1">
    <citation type="submission" date="2014-03" db="EMBL/GenBank/DDBJ databases">
        <title>Draft Genome Sequence of Actibacterium mucosum KCTC 23349, a Marine Alphaproteobacterium with Complex Ionic Requirements Isolated from Mediterranean Seawater at Malvarrosa Beach, Valencia, Spain.</title>
        <authorList>
            <person name="Arahal D.R."/>
            <person name="Shao Z."/>
            <person name="Lai Q."/>
            <person name="Pujalte M.J."/>
        </authorList>
    </citation>
    <scope>NUCLEOTIDE SEQUENCE [LARGE SCALE GENOMIC DNA]</scope>
    <source>
        <strain evidence="6 7">KCTC 23349</strain>
    </source>
</reference>
<dbReference type="AlphaFoldDB" id="A0A037ZLK4"/>
<evidence type="ECO:0000256" key="2">
    <source>
        <dbReference type="ARBA" id="ARBA00008571"/>
    </source>
</evidence>
<dbReference type="SUPFAM" id="SSF109910">
    <property type="entry name" value="YgfY-like"/>
    <property type="match status" value="1"/>
</dbReference>
<dbReference type="PANTHER" id="PTHR39585">
    <property type="entry name" value="FAD ASSEMBLY FACTOR SDHE"/>
    <property type="match status" value="1"/>
</dbReference>
<organism evidence="6 7">
    <name type="scientific">Actibacterium mucosum KCTC 23349</name>
    <dbReference type="NCBI Taxonomy" id="1454373"/>
    <lineage>
        <taxon>Bacteria</taxon>
        <taxon>Pseudomonadati</taxon>
        <taxon>Pseudomonadota</taxon>
        <taxon>Alphaproteobacteria</taxon>
        <taxon>Rhodobacterales</taxon>
        <taxon>Roseobacteraceae</taxon>
        <taxon>Actibacterium</taxon>
    </lineage>
</organism>
<accession>A0A037ZLK4</accession>
<evidence type="ECO:0000256" key="3">
    <source>
        <dbReference type="ARBA" id="ARBA00019418"/>
    </source>
</evidence>
<protein>
    <recommendedName>
        <fullName evidence="3">FAD assembly factor SdhE</fullName>
    </recommendedName>
</protein>